<reference evidence="1 2" key="1">
    <citation type="submission" date="2015-09" db="EMBL/GenBank/DDBJ databases">
        <title>Draft genome of a European isolate of the apple canker pathogen Neonectria ditissima.</title>
        <authorList>
            <person name="Gomez-Cortecero A."/>
            <person name="Harrison R.J."/>
            <person name="Armitage A.D."/>
        </authorList>
    </citation>
    <scope>NUCLEOTIDE SEQUENCE [LARGE SCALE GENOMIC DNA]</scope>
    <source>
        <strain evidence="1 2">R09/05</strain>
    </source>
</reference>
<comment type="caution">
    <text evidence="1">The sequence shown here is derived from an EMBL/GenBank/DDBJ whole genome shotgun (WGS) entry which is preliminary data.</text>
</comment>
<keyword evidence="2" id="KW-1185">Reference proteome</keyword>
<dbReference type="AlphaFoldDB" id="A0A0P7ATE4"/>
<sequence>MHPEDFLPGLLQDRVGFPHESDSPADHPKLEAFTITSPQMLPMPHSIKFQHLKLLQISDSRLRKDNLSLFIRTPENLREFVYRESTSPRTLSESKDPRCVGPQDVFEYLAARNDSLRRVTVIMNKGPKPLTAAVKLTGLEELCINTCAIFNMERMILQSSKVDEFGLVDDLPLALKALHLEILPRGLVCVDTSIAKYVASTYDHENNTQTLERLSISMQAIHCVYEQVSLRLRSVNSEQEATDHL</sequence>
<organism evidence="1 2">
    <name type="scientific">Neonectria ditissima</name>
    <dbReference type="NCBI Taxonomy" id="78410"/>
    <lineage>
        <taxon>Eukaryota</taxon>
        <taxon>Fungi</taxon>
        <taxon>Dikarya</taxon>
        <taxon>Ascomycota</taxon>
        <taxon>Pezizomycotina</taxon>
        <taxon>Sordariomycetes</taxon>
        <taxon>Hypocreomycetidae</taxon>
        <taxon>Hypocreales</taxon>
        <taxon>Nectriaceae</taxon>
        <taxon>Neonectria</taxon>
    </lineage>
</organism>
<dbReference type="Proteomes" id="UP000050424">
    <property type="component" value="Unassembled WGS sequence"/>
</dbReference>
<accession>A0A0P7ATE4</accession>
<proteinExistence type="predicted"/>
<evidence type="ECO:0000313" key="1">
    <source>
        <dbReference type="EMBL" id="KPM36065.1"/>
    </source>
</evidence>
<evidence type="ECO:0000313" key="2">
    <source>
        <dbReference type="Proteomes" id="UP000050424"/>
    </source>
</evidence>
<protein>
    <submittedName>
        <fullName evidence="1">Uncharacterized protein</fullName>
    </submittedName>
</protein>
<name>A0A0P7ATE4_9HYPO</name>
<dbReference type="OrthoDB" id="2520703at2759"/>
<dbReference type="EMBL" id="LKCW01000220">
    <property type="protein sequence ID" value="KPM36065.1"/>
    <property type="molecule type" value="Genomic_DNA"/>
</dbReference>
<gene>
    <name evidence="1" type="ORF">AK830_g10501</name>
</gene>